<evidence type="ECO:0000256" key="2">
    <source>
        <dbReference type="ARBA" id="ARBA00022801"/>
    </source>
</evidence>
<dbReference type="Pfam" id="PF00884">
    <property type="entry name" value="Sulfatase"/>
    <property type="match status" value="1"/>
</dbReference>
<dbReference type="AlphaFoldDB" id="A0A5C6C1U8"/>
<dbReference type="Proteomes" id="UP000319908">
    <property type="component" value="Unassembled WGS sequence"/>
</dbReference>
<dbReference type="OrthoDB" id="9762324at2"/>
<feature type="domain" description="Sulfatase N-terminal" evidence="3">
    <location>
        <begin position="33"/>
        <end position="323"/>
    </location>
</feature>
<dbReference type="RefSeq" id="WP_146405561.1">
    <property type="nucleotide sequence ID" value="NZ_SJPU01000001.1"/>
</dbReference>
<organism evidence="4 5">
    <name type="scientific">Allorhodopirellula heiligendammensis</name>
    <dbReference type="NCBI Taxonomy" id="2714739"/>
    <lineage>
        <taxon>Bacteria</taxon>
        <taxon>Pseudomonadati</taxon>
        <taxon>Planctomycetota</taxon>
        <taxon>Planctomycetia</taxon>
        <taxon>Pirellulales</taxon>
        <taxon>Pirellulaceae</taxon>
        <taxon>Allorhodopirellula</taxon>
    </lineage>
</organism>
<dbReference type="GO" id="GO:0004065">
    <property type="term" value="F:arylsulfatase activity"/>
    <property type="evidence" value="ECO:0007669"/>
    <property type="project" value="UniProtKB-EC"/>
</dbReference>
<comment type="similarity">
    <text evidence="1">Belongs to the sulfatase family.</text>
</comment>
<protein>
    <submittedName>
        <fullName evidence="4">Arylsulfatase</fullName>
        <ecNumber evidence="4">3.1.6.1</ecNumber>
    </submittedName>
</protein>
<dbReference type="EC" id="3.1.6.1" evidence="4"/>
<dbReference type="PANTHER" id="PTHR42693">
    <property type="entry name" value="ARYLSULFATASE FAMILY MEMBER"/>
    <property type="match status" value="1"/>
</dbReference>
<dbReference type="PANTHER" id="PTHR42693:SF53">
    <property type="entry name" value="ENDO-4-O-SULFATASE"/>
    <property type="match status" value="1"/>
</dbReference>
<dbReference type="InterPro" id="IPR017850">
    <property type="entry name" value="Alkaline_phosphatase_core_sf"/>
</dbReference>
<comment type="caution">
    <text evidence="4">The sequence shown here is derived from an EMBL/GenBank/DDBJ whole genome shotgun (WGS) entry which is preliminary data.</text>
</comment>
<evidence type="ECO:0000313" key="4">
    <source>
        <dbReference type="EMBL" id="TWU18530.1"/>
    </source>
</evidence>
<dbReference type="Gene3D" id="3.40.720.10">
    <property type="entry name" value="Alkaline Phosphatase, subunit A"/>
    <property type="match status" value="1"/>
</dbReference>
<dbReference type="SUPFAM" id="SSF53649">
    <property type="entry name" value="Alkaline phosphatase-like"/>
    <property type="match status" value="1"/>
</dbReference>
<evidence type="ECO:0000256" key="1">
    <source>
        <dbReference type="ARBA" id="ARBA00008779"/>
    </source>
</evidence>
<name>A0A5C6C1U8_9BACT</name>
<gene>
    <name evidence="4" type="ORF">Poly21_06930</name>
</gene>
<dbReference type="CDD" id="cd16027">
    <property type="entry name" value="SGSH"/>
    <property type="match status" value="1"/>
</dbReference>
<keyword evidence="5" id="KW-1185">Reference proteome</keyword>
<dbReference type="InterPro" id="IPR000917">
    <property type="entry name" value="Sulfatase_N"/>
</dbReference>
<accession>A0A5C6C1U8</accession>
<proteinExistence type="inferred from homology"/>
<evidence type="ECO:0000259" key="3">
    <source>
        <dbReference type="Pfam" id="PF00884"/>
    </source>
</evidence>
<evidence type="ECO:0000313" key="5">
    <source>
        <dbReference type="Proteomes" id="UP000319908"/>
    </source>
</evidence>
<keyword evidence="2 4" id="KW-0378">Hydrolase</keyword>
<sequence length="479" mass="52594">MVLRAAIILVLATGMLPSPYLQPVTGDDGERMNILLITADDLGLQLNCYGDNTVAMPHLDALAQRSVRFETAYVAQASCSSSRSAMLTGTYPHTNGQYGLANADVGFHVRPEIIQQSIPNVLKRHGYYTGVIGKLHVDPEQEFALDVHTKEGFGSRDVVRQVALAEDFWRESSDQPWFLMFNVFDPHVMGKRPPGQPAFPDVVKGIPADPIAPDDVTAWPWQDVDTPVTRKRIAGYYNCVQRVDAAVGRLLKSLDNSGQRERTLVIFLGDHGPPFSRGKTTCYEAGLRVPFLLDWPGLSDAHVSPKLVSAVDIAPTVFDAAGVETPAIVQGNSLRAVAQRHPTSTWRDTLVGEFHFHGASSFYPTRAITDGRYKLIYRLPGSIGNAIVSVDGDPSNREVAKLPSDHPAHPLYQKLREPPPLELFDLASDPHELVNLAGDSAAADIETRLKAALESWQESTNDPFRDAAFRNAVGRKFTK</sequence>
<dbReference type="InterPro" id="IPR050738">
    <property type="entry name" value="Sulfatase"/>
</dbReference>
<reference evidence="4 5" key="1">
    <citation type="journal article" date="2020" name="Antonie Van Leeuwenhoek">
        <title>Rhodopirellula heiligendammensis sp. nov., Rhodopirellula pilleata sp. nov., and Rhodopirellula solitaria sp. nov. isolated from natural or artificial marine surfaces in Northern Germany and California, USA, and emended description of the genus Rhodopirellula.</title>
        <authorList>
            <person name="Kallscheuer N."/>
            <person name="Wiegand S."/>
            <person name="Jogler M."/>
            <person name="Boedeker C."/>
            <person name="Peeters S.H."/>
            <person name="Rast P."/>
            <person name="Heuer A."/>
            <person name="Jetten M.S.M."/>
            <person name="Rohde M."/>
            <person name="Jogler C."/>
        </authorList>
    </citation>
    <scope>NUCLEOTIDE SEQUENCE [LARGE SCALE GENOMIC DNA]</scope>
    <source>
        <strain evidence="4 5">Poly21</strain>
    </source>
</reference>
<dbReference type="EMBL" id="SJPU01000001">
    <property type="protein sequence ID" value="TWU18530.1"/>
    <property type="molecule type" value="Genomic_DNA"/>
</dbReference>